<dbReference type="RefSeq" id="WP_222874119.1">
    <property type="nucleotide sequence ID" value="NZ_CP039704.1"/>
</dbReference>
<keyword evidence="3" id="KW-1185">Reference proteome</keyword>
<organism evidence="2 3">
    <name type="scientific">Hankyongella ginsenosidimutans</name>
    <dbReference type="NCBI Taxonomy" id="1763828"/>
    <lineage>
        <taxon>Bacteria</taxon>
        <taxon>Pseudomonadati</taxon>
        <taxon>Pseudomonadota</taxon>
        <taxon>Alphaproteobacteria</taxon>
        <taxon>Sphingomonadales</taxon>
        <taxon>Sphingomonadaceae</taxon>
        <taxon>Hankyongella</taxon>
    </lineage>
</organism>
<dbReference type="PROSITE" id="PS51318">
    <property type="entry name" value="TAT"/>
    <property type="match status" value="1"/>
</dbReference>
<evidence type="ECO:0000313" key="3">
    <source>
        <dbReference type="Proteomes" id="UP000298714"/>
    </source>
</evidence>
<evidence type="ECO:0000256" key="1">
    <source>
        <dbReference type="SAM" id="MobiDB-lite"/>
    </source>
</evidence>
<evidence type="ECO:0000313" key="2">
    <source>
        <dbReference type="EMBL" id="QCI79285.1"/>
    </source>
</evidence>
<dbReference type="AlphaFoldDB" id="A0A4D7C6C4"/>
<dbReference type="Proteomes" id="UP000298714">
    <property type="component" value="Chromosome"/>
</dbReference>
<name>A0A4D7C6C4_9SPHN</name>
<dbReference type="InterPro" id="IPR006311">
    <property type="entry name" value="TAT_signal"/>
</dbReference>
<accession>A0A4D7C6C4</accession>
<feature type="region of interest" description="Disordered" evidence="1">
    <location>
        <begin position="76"/>
        <end position="104"/>
    </location>
</feature>
<dbReference type="KEGG" id="hgn:E6W36_06095"/>
<gene>
    <name evidence="2" type="ORF">E6W36_06095</name>
</gene>
<reference evidence="3" key="1">
    <citation type="submission" date="2019-04" db="EMBL/GenBank/DDBJ databases">
        <title>Complete genome sequence of Sphingomonas sp. W1-2-3.</title>
        <authorList>
            <person name="Im W.T."/>
        </authorList>
    </citation>
    <scope>NUCLEOTIDE SEQUENCE [LARGE SCALE GENOMIC DNA]</scope>
    <source>
        <strain evidence="3">W1-2-3</strain>
    </source>
</reference>
<protein>
    <submittedName>
        <fullName evidence="2">Uncharacterized protein</fullName>
    </submittedName>
</protein>
<sequence length="125" mass="13276">MTDHADKSQNTQAQDAAASPSRRQLLRFGVAAAPLVLTVRAAHATQVVNSVSNCFVPVPQIVDGAGNPKYLPGQVRKNPSFNVKANGGPYNPPSPLPAAQPTATMASRFCRWRTTAAARPTRART</sequence>
<feature type="region of interest" description="Disordered" evidence="1">
    <location>
        <begin position="1"/>
        <end position="22"/>
    </location>
</feature>
<proteinExistence type="predicted"/>
<dbReference type="EMBL" id="CP039704">
    <property type="protein sequence ID" value="QCI79285.1"/>
    <property type="molecule type" value="Genomic_DNA"/>
</dbReference>